<protein>
    <recommendedName>
        <fullName evidence="13">Receptor-like serine/threonine-protein kinase</fullName>
        <ecNumber evidence="13">2.7.11.1</ecNumber>
    </recommendedName>
</protein>
<dbReference type="PROSITE" id="PS50927">
    <property type="entry name" value="BULB_LECTIN"/>
    <property type="match status" value="1"/>
</dbReference>
<evidence type="ECO:0000259" key="19">
    <source>
        <dbReference type="PROSITE" id="PS50948"/>
    </source>
</evidence>
<reference evidence="20 21" key="1">
    <citation type="journal article" date="2021" name="Nat. Commun.">
        <title>Incipient diploidization of the medicinal plant Perilla within 10,000 years.</title>
        <authorList>
            <person name="Zhang Y."/>
            <person name="Shen Q."/>
            <person name="Leng L."/>
            <person name="Zhang D."/>
            <person name="Chen S."/>
            <person name="Shi Y."/>
            <person name="Ning Z."/>
            <person name="Chen S."/>
        </authorList>
    </citation>
    <scope>NUCLEOTIDE SEQUENCE [LARGE SCALE GENOMIC DNA]</scope>
    <source>
        <strain evidence="21">cv. PC099</strain>
    </source>
</reference>
<keyword evidence="5 16" id="KW-0732">Signal</keyword>
<dbReference type="PANTHER" id="PTHR27002:SF1082">
    <property type="entry name" value="OS06G0693000 PROTEIN"/>
    <property type="match status" value="1"/>
</dbReference>
<evidence type="ECO:0000259" key="18">
    <source>
        <dbReference type="PROSITE" id="PS50927"/>
    </source>
</evidence>
<comment type="catalytic activity">
    <reaction evidence="12 13">
        <text>L-seryl-[protein] + ATP = O-phospho-L-seryl-[protein] + ADP + H(+)</text>
        <dbReference type="Rhea" id="RHEA:17989"/>
        <dbReference type="Rhea" id="RHEA-COMP:9863"/>
        <dbReference type="Rhea" id="RHEA-COMP:11604"/>
        <dbReference type="ChEBI" id="CHEBI:15378"/>
        <dbReference type="ChEBI" id="CHEBI:29999"/>
        <dbReference type="ChEBI" id="CHEBI:30616"/>
        <dbReference type="ChEBI" id="CHEBI:83421"/>
        <dbReference type="ChEBI" id="CHEBI:456216"/>
        <dbReference type="EC" id="2.7.11.1"/>
    </reaction>
</comment>
<feature type="chain" id="PRO_5041944411" description="Receptor-like serine/threonine-protein kinase" evidence="16">
    <location>
        <begin position="28"/>
        <end position="828"/>
    </location>
</feature>
<keyword evidence="8 13" id="KW-0067">ATP-binding</keyword>
<keyword evidence="7 13" id="KW-0418">Kinase</keyword>
<dbReference type="SUPFAM" id="SSF51110">
    <property type="entry name" value="alpha-D-mannose-specific plant lectins"/>
    <property type="match status" value="1"/>
</dbReference>
<evidence type="ECO:0000256" key="12">
    <source>
        <dbReference type="ARBA" id="ARBA00048679"/>
    </source>
</evidence>
<dbReference type="EC" id="2.7.11.1" evidence="13"/>
<dbReference type="SMART" id="SM00108">
    <property type="entry name" value="B_lectin"/>
    <property type="match status" value="1"/>
</dbReference>
<dbReference type="SMART" id="SM00473">
    <property type="entry name" value="PAN_AP"/>
    <property type="match status" value="1"/>
</dbReference>
<accession>A0AAD4JA14</accession>
<evidence type="ECO:0000256" key="10">
    <source>
        <dbReference type="ARBA" id="ARBA00023180"/>
    </source>
</evidence>
<feature type="domain" description="Protein kinase" evidence="17">
    <location>
        <begin position="511"/>
        <end position="799"/>
    </location>
</feature>
<dbReference type="Gene3D" id="2.90.10.10">
    <property type="entry name" value="Bulb-type lectin domain"/>
    <property type="match status" value="1"/>
</dbReference>
<comment type="caution">
    <text evidence="20">The sequence shown here is derived from an EMBL/GenBank/DDBJ whole genome shotgun (WGS) entry which is preliminary data.</text>
</comment>
<dbReference type="GO" id="GO:0048544">
    <property type="term" value="P:recognition of pollen"/>
    <property type="evidence" value="ECO:0007669"/>
    <property type="project" value="InterPro"/>
</dbReference>
<proteinExistence type="inferred from homology"/>
<keyword evidence="9" id="KW-1015">Disulfide bond</keyword>
<dbReference type="InterPro" id="IPR008271">
    <property type="entry name" value="Ser/Thr_kinase_AS"/>
</dbReference>
<dbReference type="Pfam" id="PF01453">
    <property type="entry name" value="B_lectin"/>
    <property type="match status" value="1"/>
</dbReference>
<dbReference type="Gene3D" id="3.30.200.20">
    <property type="entry name" value="Phosphorylase Kinase, domain 1"/>
    <property type="match status" value="1"/>
</dbReference>
<organism evidence="20 21">
    <name type="scientific">Perilla frutescens var. hirtella</name>
    <name type="common">Perilla citriodora</name>
    <name type="synonym">Perilla setoyensis</name>
    <dbReference type="NCBI Taxonomy" id="608512"/>
    <lineage>
        <taxon>Eukaryota</taxon>
        <taxon>Viridiplantae</taxon>
        <taxon>Streptophyta</taxon>
        <taxon>Embryophyta</taxon>
        <taxon>Tracheophyta</taxon>
        <taxon>Spermatophyta</taxon>
        <taxon>Magnoliopsida</taxon>
        <taxon>eudicotyledons</taxon>
        <taxon>Gunneridae</taxon>
        <taxon>Pentapetalae</taxon>
        <taxon>asterids</taxon>
        <taxon>lamiids</taxon>
        <taxon>Lamiales</taxon>
        <taxon>Lamiaceae</taxon>
        <taxon>Nepetoideae</taxon>
        <taxon>Elsholtzieae</taxon>
        <taxon>Perilla</taxon>
    </lineage>
</organism>
<feature type="domain" description="Apple" evidence="19">
    <location>
        <begin position="346"/>
        <end position="420"/>
    </location>
</feature>
<dbReference type="GO" id="GO:0005524">
    <property type="term" value="F:ATP binding"/>
    <property type="evidence" value="ECO:0007669"/>
    <property type="project" value="UniProtKB-UniRule"/>
</dbReference>
<keyword evidence="4 13" id="KW-0808">Transferase</keyword>
<evidence type="ECO:0000256" key="5">
    <source>
        <dbReference type="ARBA" id="ARBA00022729"/>
    </source>
</evidence>
<dbReference type="FunFam" id="2.90.10.10:FF:000005">
    <property type="entry name" value="G-type lectin S-receptor-like serine/threonine-protein kinase"/>
    <property type="match status" value="1"/>
</dbReference>
<comment type="catalytic activity">
    <reaction evidence="11 13">
        <text>L-threonyl-[protein] + ATP = O-phospho-L-threonyl-[protein] + ADP + H(+)</text>
        <dbReference type="Rhea" id="RHEA:46608"/>
        <dbReference type="Rhea" id="RHEA-COMP:11060"/>
        <dbReference type="Rhea" id="RHEA-COMP:11605"/>
        <dbReference type="ChEBI" id="CHEBI:15378"/>
        <dbReference type="ChEBI" id="CHEBI:30013"/>
        <dbReference type="ChEBI" id="CHEBI:30616"/>
        <dbReference type="ChEBI" id="CHEBI:61977"/>
        <dbReference type="ChEBI" id="CHEBI:456216"/>
        <dbReference type="EC" id="2.7.11.1"/>
    </reaction>
</comment>
<gene>
    <name evidence="20" type="ORF">C2S53_011532</name>
</gene>
<evidence type="ECO:0000259" key="17">
    <source>
        <dbReference type="PROSITE" id="PS50011"/>
    </source>
</evidence>
<evidence type="ECO:0000256" key="7">
    <source>
        <dbReference type="ARBA" id="ARBA00022777"/>
    </source>
</evidence>
<dbReference type="SMART" id="SM00220">
    <property type="entry name" value="S_TKc"/>
    <property type="match status" value="1"/>
</dbReference>
<dbReference type="GO" id="GO:0005886">
    <property type="term" value="C:plasma membrane"/>
    <property type="evidence" value="ECO:0007669"/>
    <property type="project" value="UniProtKB-SubCell"/>
</dbReference>
<name>A0AAD4JA14_PERFH</name>
<dbReference type="InterPro" id="IPR024171">
    <property type="entry name" value="SRK-like_kinase"/>
</dbReference>
<dbReference type="PROSITE" id="PS00108">
    <property type="entry name" value="PROTEIN_KINASE_ST"/>
    <property type="match status" value="1"/>
</dbReference>
<evidence type="ECO:0000256" key="3">
    <source>
        <dbReference type="ARBA" id="ARBA00022527"/>
    </source>
</evidence>
<dbReference type="PROSITE" id="PS50011">
    <property type="entry name" value="PROTEIN_KINASE_DOM"/>
    <property type="match status" value="1"/>
</dbReference>
<dbReference type="Pfam" id="PF08276">
    <property type="entry name" value="PAN_2"/>
    <property type="match status" value="1"/>
</dbReference>
<keyword evidence="6 13" id="KW-0547">Nucleotide-binding</keyword>
<dbReference type="GO" id="GO:0004674">
    <property type="term" value="F:protein serine/threonine kinase activity"/>
    <property type="evidence" value="ECO:0007669"/>
    <property type="project" value="UniProtKB-KW"/>
</dbReference>
<dbReference type="FunFam" id="1.10.510.10:FF:000467">
    <property type="entry name" value="Liguleless narrow1"/>
    <property type="match status" value="1"/>
</dbReference>
<evidence type="ECO:0000256" key="4">
    <source>
        <dbReference type="ARBA" id="ARBA00022679"/>
    </source>
</evidence>
<dbReference type="InterPro" id="IPR017441">
    <property type="entry name" value="Protein_kinase_ATP_BS"/>
</dbReference>
<dbReference type="InterPro" id="IPR003609">
    <property type="entry name" value="Pan_app"/>
</dbReference>
<dbReference type="InterPro" id="IPR011009">
    <property type="entry name" value="Kinase-like_dom_sf"/>
</dbReference>
<dbReference type="Pfam" id="PF00954">
    <property type="entry name" value="S_locus_glycop"/>
    <property type="match status" value="1"/>
</dbReference>
<dbReference type="CDD" id="cd14066">
    <property type="entry name" value="STKc_IRAK"/>
    <property type="match status" value="1"/>
</dbReference>
<evidence type="ECO:0000313" key="20">
    <source>
        <dbReference type="EMBL" id="KAH6829308.1"/>
    </source>
</evidence>
<keyword evidence="15" id="KW-1133">Transmembrane helix</keyword>
<evidence type="ECO:0000256" key="16">
    <source>
        <dbReference type="SAM" id="SignalP"/>
    </source>
</evidence>
<dbReference type="InterPro" id="IPR001245">
    <property type="entry name" value="Ser-Thr/Tyr_kinase_cat_dom"/>
</dbReference>
<dbReference type="InterPro" id="IPR000858">
    <property type="entry name" value="S_locus_glycoprot_dom"/>
</dbReference>
<dbReference type="InterPro" id="IPR001480">
    <property type="entry name" value="Bulb-type_lectin_dom"/>
</dbReference>
<dbReference type="PIRSF" id="PIRSF000641">
    <property type="entry name" value="SRK"/>
    <property type="match status" value="1"/>
</dbReference>
<dbReference type="Gene3D" id="1.10.510.10">
    <property type="entry name" value="Transferase(Phosphotransferase) domain 1"/>
    <property type="match status" value="1"/>
</dbReference>
<feature type="transmembrane region" description="Helical" evidence="15">
    <location>
        <begin position="432"/>
        <end position="453"/>
    </location>
</feature>
<dbReference type="InterPro" id="IPR036426">
    <property type="entry name" value="Bulb-type_lectin_dom_sf"/>
</dbReference>
<dbReference type="SUPFAM" id="SSF56112">
    <property type="entry name" value="Protein kinase-like (PK-like)"/>
    <property type="match status" value="1"/>
</dbReference>
<dbReference type="Proteomes" id="UP001190926">
    <property type="component" value="Unassembled WGS sequence"/>
</dbReference>
<sequence length="828" mass="92980">MNTKMAEISVYQFIFVFIICFPFPCSSLETDTITSGIVMKDPDSIISQKKVFKFGFFSPAGTTNRYVGVFYAAVSEATVAWIANRHHPLPDSASRGAVTISSDGNLILIDGSNRTIWSTNATVAPSTNTTLRLHDTGNLALLNAVTGEILWESFSLPSNVLLPTMKISHNVRTGEKVVLTSWKTVTDADVGSFSFGIEASRNIPQQFVWRTGSPIWRSGPWNGLIYLGIQDMFRFYVSGFSVLKNDSEGKFEYFIPEQKVLMRSSLNASGNAARTIWDDEKKSWRKVWSAPEKVCDFYGKCGVFGSCDDEREPVCSCMRGFEPTKKDEWEKGDWRSGCSRRNELQCGGDGFMRLQFMKVPDFAEPLAATSVDECRSRCLGNCSCLAYAFDSNIGCLLWDDALIDSQRFNGVGVDLFVRLSASELDEHKGRRLYIIIPVVVASACISIFICIACRKVKRKGDKTKEKNIFEAGQIFPSDSTAIVLNDESNRVNIGELPQFTFEMVATATDQFHDSNLLGRGGFGHVYKGRLPNGKEIAVKRLSTDSGQGMQEFMNEVTVMSKLQHRNLVKLLGGCVEREEKILIYEYMPNKSLDASLFDPTHSSHKLLDWMKRFTIIEGVARGLLYLHRDSRLRIIHRDLKPSNILLDGDWNPKISDFGMARIFGGNQDHKDTARVVGTFRYMAPEYALEGRFSEKSDVYSFGVLMLEIVKGERNTHYYNQEWCLSLLGCAWKLWSEDNGLAFADESIASPYFREDIVRCIHIGLLCVQDSPMDRPVVETVVSMLSREAVDLPAPKQPLLAEKWNVSTETGNRLGYSMNELTLSVLEGR</sequence>
<dbReference type="FunFam" id="3.30.200.20:FF:000195">
    <property type="entry name" value="G-type lectin S-receptor-like serine/threonine-protein kinase"/>
    <property type="match status" value="1"/>
</dbReference>
<keyword evidence="3 13" id="KW-0723">Serine/threonine-protein kinase</keyword>
<feature type="signal peptide" evidence="16">
    <location>
        <begin position="1"/>
        <end position="27"/>
    </location>
</feature>
<dbReference type="CDD" id="cd00028">
    <property type="entry name" value="B_lectin"/>
    <property type="match status" value="1"/>
</dbReference>
<evidence type="ECO:0000256" key="15">
    <source>
        <dbReference type="SAM" id="Phobius"/>
    </source>
</evidence>
<feature type="binding site" evidence="14">
    <location>
        <position position="539"/>
    </location>
    <ligand>
        <name>ATP</name>
        <dbReference type="ChEBI" id="CHEBI:30616"/>
    </ligand>
</feature>
<dbReference type="InterPro" id="IPR000719">
    <property type="entry name" value="Prot_kinase_dom"/>
</dbReference>
<evidence type="ECO:0000256" key="8">
    <source>
        <dbReference type="ARBA" id="ARBA00022840"/>
    </source>
</evidence>
<dbReference type="CDD" id="cd01098">
    <property type="entry name" value="PAN_AP_plant"/>
    <property type="match status" value="1"/>
</dbReference>
<dbReference type="PROSITE" id="PS00107">
    <property type="entry name" value="PROTEIN_KINASE_ATP"/>
    <property type="match status" value="1"/>
</dbReference>
<comment type="subcellular location">
    <subcellularLocation>
        <location evidence="1">Cell membrane</location>
        <topology evidence="1">Single-pass type I membrane protein</topology>
    </subcellularLocation>
</comment>
<keyword evidence="21" id="KW-1185">Reference proteome</keyword>
<evidence type="ECO:0000256" key="13">
    <source>
        <dbReference type="PIRNR" id="PIRNR000641"/>
    </source>
</evidence>
<dbReference type="Pfam" id="PF07714">
    <property type="entry name" value="PK_Tyr_Ser-Thr"/>
    <property type="match status" value="1"/>
</dbReference>
<evidence type="ECO:0000313" key="21">
    <source>
        <dbReference type="Proteomes" id="UP001190926"/>
    </source>
</evidence>
<evidence type="ECO:0000256" key="1">
    <source>
        <dbReference type="ARBA" id="ARBA00004251"/>
    </source>
</evidence>
<comment type="similarity">
    <text evidence="13">Belongs to the protein kinase superfamily. Ser/Thr protein kinase family.</text>
</comment>
<evidence type="ECO:0000256" key="2">
    <source>
        <dbReference type="ARBA" id="ARBA00022475"/>
    </source>
</evidence>
<dbReference type="PANTHER" id="PTHR27002">
    <property type="entry name" value="RECEPTOR-LIKE SERINE/THREONINE-PROTEIN KINASE SD1-8"/>
    <property type="match status" value="1"/>
</dbReference>
<feature type="domain" description="Bulb-type lectin" evidence="18">
    <location>
        <begin position="30"/>
        <end position="154"/>
    </location>
</feature>
<dbReference type="AlphaFoldDB" id="A0AAD4JA14"/>
<keyword evidence="15" id="KW-0472">Membrane</keyword>
<dbReference type="EMBL" id="SDAM02000109">
    <property type="protein sequence ID" value="KAH6829308.1"/>
    <property type="molecule type" value="Genomic_DNA"/>
</dbReference>
<evidence type="ECO:0000256" key="11">
    <source>
        <dbReference type="ARBA" id="ARBA00047899"/>
    </source>
</evidence>
<keyword evidence="2" id="KW-1003">Cell membrane</keyword>
<dbReference type="PROSITE" id="PS50948">
    <property type="entry name" value="PAN"/>
    <property type="match status" value="1"/>
</dbReference>
<keyword evidence="15" id="KW-0812">Transmembrane</keyword>
<evidence type="ECO:0000256" key="6">
    <source>
        <dbReference type="ARBA" id="ARBA00022741"/>
    </source>
</evidence>
<evidence type="ECO:0000256" key="9">
    <source>
        <dbReference type="ARBA" id="ARBA00023157"/>
    </source>
</evidence>
<keyword evidence="10" id="KW-0325">Glycoprotein</keyword>
<evidence type="ECO:0000256" key="14">
    <source>
        <dbReference type="PROSITE-ProRule" id="PRU10141"/>
    </source>
</evidence>